<proteinExistence type="predicted"/>
<comment type="caution">
    <text evidence="1">The sequence shown here is derived from an EMBL/GenBank/DDBJ whole genome shotgun (WGS) entry which is preliminary data.</text>
</comment>
<reference evidence="1" key="1">
    <citation type="submission" date="2013-01" db="EMBL/GenBank/DDBJ databases">
        <title>Genome assembly of Mariniradius saccharolyticus AK6.</title>
        <authorList>
            <person name="Vaidya B."/>
            <person name="Khatri I."/>
            <person name="Tanuku N.R.S."/>
            <person name="Subramanian S."/>
            <person name="Pinnaka A."/>
        </authorList>
    </citation>
    <scope>NUCLEOTIDE SEQUENCE [LARGE SCALE GENOMIC DNA]</scope>
    <source>
        <strain evidence="1">AK6</strain>
    </source>
</reference>
<dbReference type="InParanoid" id="M7XC94"/>
<organism evidence="1 2">
    <name type="scientific">Mariniradius saccharolyticus AK6</name>
    <dbReference type="NCBI Taxonomy" id="1239962"/>
    <lineage>
        <taxon>Bacteria</taxon>
        <taxon>Pseudomonadati</taxon>
        <taxon>Bacteroidota</taxon>
        <taxon>Cytophagia</taxon>
        <taxon>Cytophagales</taxon>
        <taxon>Cyclobacteriaceae</taxon>
        <taxon>Mariniradius</taxon>
    </lineage>
</organism>
<name>M7XC94_9BACT</name>
<accession>M7XC94</accession>
<keyword evidence="2" id="KW-1185">Reference proteome</keyword>
<sequence length="45" mass="5403">MNFPLIYFELRYIGMKTLHLCICFDHWFLSLKLSQISIPEKLKNG</sequence>
<dbReference type="AlphaFoldDB" id="M7XC94"/>
<dbReference type="STRING" id="1239962.C943_01216"/>
<dbReference type="Proteomes" id="UP000010953">
    <property type="component" value="Unassembled WGS sequence"/>
</dbReference>
<evidence type="ECO:0000313" key="2">
    <source>
        <dbReference type="Proteomes" id="UP000010953"/>
    </source>
</evidence>
<protein>
    <submittedName>
        <fullName evidence="1">Uncharacterized protein</fullName>
    </submittedName>
</protein>
<evidence type="ECO:0000313" key="1">
    <source>
        <dbReference type="EMBL" id="EMS32489.1"/>
    </source>
</evidence>
<gene>
    <name evidence="1" type="ORF">C943_01216</name>
</gene>
<dbReference type="EMBL" id="AMZY02000013">
    <property type="protein sequence ID" value="EMS32489.1"/>
    <property type="molecule type" value="Genomic_DNA"/>
</dbReference>